<name>A0A9P8RLH4_9PEZI</name>
<dbReference type="EMBL" id="JAGPXC010000011">
    <property type="protein sequence ID" value="KAH6645495.1"/>
    <property type="molecule type" value="Genomic_DNA"/>
</dbReference>
<feature type="compositionally biased region" description="Basic and acidic residues" evidence="1">
    <location>
        <begin position="143"/>
        <end position="171"/>
    </location>
</feature>
<gene>
    <name evidence="2" type="ORF">BKA67DRAFT_541713</name>
</gene>
<sequence length="171" mass="19594">MLNTNNLSNRIPKKQYPTIHSANMTSPLNTSAQSTASEAPVLESADVTPEDFFHGKTIVEIHDEYKDLCNGLTEKFTERISSTQDDKETVYLLALNKTIMWLMDELSSALIKATFEDQCLTFDDLPRDSQKKLQEAYAKVSQHRRDLEEDEQLRAQKIEERPANLNSEKEQ</sequence>
<proteinExistence type="predicted"/>
<accession>A0A9P8RLH4</accession>
<dbReference type="GeneID" id="70129871"/>
<feature type="region of interest" description="Disordered" evidence="1">
    <location>
        <begin position="1"/>
        <end position="40"/>
    </location>
</feature>
<evidence type="ECO:0000256" key="1">
    <source>
        <dbReference type="SAM" id="MobiDB-lite"/>
    </source>
</evidence>
<comment type="caution">
    <text evidence="2">The sequence shown here is derived from an EMBL/GenBank/DDBJ whole genome shotgun (WGS) entry which is preliminary data.</text>
</comment>
<organism evidence="2 3">
    <name type="scientific">Truncatella angustata</name>
    <dbReference type="NCBI Taxonomy" id="152316"/>
    <lineage>
        <taxon>Eukaryota</taxon>
        <taxon>Fungi</taxon>
        <taxon>Dikarya</taxon>
        <taxon>Ascomycota</taxon>
        <taxon>Pezizomycotina</taxon>
        <taxon>Sordariomycetes</taxon>
        <taxon>Xylariomycetidae</taxon>
        <taxon>Amphisphaeriales</taxon>
        <taxon>Sporocadaceae</taxon>
        <taxon>Truncatella</taxon>
    </lineage>
</organism>
<evidence type="ECO:0000313" key="2">
    <source>
        <dbReference type="EMBL" id="KAH6645495.1"/>
    </source>
</evidence>
<evidence type="ECO:0000313" key="3">
    <source>
        <dbReference type="Proteomes" id="UP000758603"/>
    </source>
</evidence>
<dbReference type="AlphaFoldDB" id="A0A9P8RLH4"/>
<reference evidence="2" key="1">
    <citation type="journal article" date="2021" name="Nat. Commun.">
        <title>Genetic determinants of endophytism in the Arabidopsis root mycobiome.</title>
        <authorList>
            <person name="Mesny F."/>
            <person name="Miyauchi S."/>
            <person name="Thiergart T."/>
            <person name="Pickel B."/>
            <person name="Atanasova L."/>
            <person name="Karlsson M."/>
            <person name="Huettel B."/>
            <person name="Barry K.W."/>
            <person name="Haridas S."/>
            <person name="Chen C."/>
            <person name="Bauer D."/>
            <person name="Andreopoulos W."/>
            <person name="Pangilinan J."/>
            <person name="LaButti K."/>
            <person name="Riley R."/>
            <person name="Lipzen A."/>
            <person name="Clum A."/>
            <person name="Drula E."/>
            <person name="Henrissat B."/>
            <person name="Kohler A."/>
            <person name="Grigoriev I.V."/>
            <person name="Martin F.M."/>
            <person name="Hacquard S."/>
        </authorList>
    </citation>
    <scope>NUCLEOTIDE SEQUENCE</scope>
    <source>
        <strain evidence="2">MPI-SDFR-AT-0073</strain>
    </source>
</reference>
<feature type="compositionally biased region" description="Polar residues" evidence="1">
    <location>
        <begin position="18"/>
        <end position="37"/>
    </location>
</feature>
<dbReference type="RefSeq" id="XP_045952009.1">
    <property type="nucleotide sequence ID" value="XM_046100979.1"/>
</dbReference>
<feature type="region of interest" description="Disordered" evidence="1">
    <location>
        <begin position="140"/>
        <end position="171"/>
    </location>
</feature>
<protein>
    <submittedName>
        <fullName evidence="2">Uncharacterized protein</fullName>
    </submittedName>
</protein>
<keyword evidence="3" id="KW-1185">Reference proteome</keyword>
<dbReference type="Proteomes" id="UP000758603">
    <property type="component" value="Unassembled WGS sequence"/>
</dbReference>